<evidence type="ECO:0000313" key="3">
    <source>
        <dbReference type="EMBL" id="CAH7670178.1"/>
    </source>
</evidence>
<feature type="compositionally biased region" description="Low complexity" evidence="1">
    <location>
        <begin position="235"/>
        <end position="253"/>
    </location>
</feature>
<feature type="region of interest" description="Disordered" evidence="1">
    <location>
        <begin position="235"/>
        <end position="257"/>
    </location>
</feature>
<reference evidence="3" key="1">
    <citation type="submission" date="2022-06" db="EMBL/GenBank/DDBJ databases">
        <authorList>
            <consortium name="SYNGENTA / RWTH Aachen University"/>
        </authorList>
    </citation>
    <scope>NUCLEOTIDE SEQUENCE</scope>
</reference>
<name>A0AAV0AN71_PHAPC</name>
<dbReference type="EMBL" id="CALTRL010000952">
    <property type="protein sequence ID" value="CAH7670178.1"/>
    <property type="molecule type" value="Genomic_DNA"/>
</dbReference>
<feature type="transmembrane region" description="Helical" evidence="2">
    <location>
        <begin position="130"/>
        <end position="152"/>
    </location>
</feature>
<keyword evidence="2" id="KW-0472">Membrane</keyword>
<sequence length="527" mass="60257">MDTIKKLEPWKKTSSLSKTLVPILSLKIVFTSSCSSAGLRLNSQILWKRSNDDDRKPNPSASNTNLRQSSALQPLNSSTFVSNLQAQSQTDANKENFNNKLNPTPMPTSFTNSTLNNENRQNSTTSHHNSGIYVAIFIAAMIALIFFVLYFIHWKYKSILTLVENQLCKGEDSYNKPFKREKFKRSPTSSTISKTSASSKKSSSSFSSPIYNGEIYSHHNRRLSGSKQKFFEDSAAAPSTSSPLRSSSDSKSSFNWPKETAHNYSSNSFEEYSQTFLSSANARNTDNRRSVNSEKDNVIQVTLNGEESRGIEGFDTRYSINYEENDDTKNLKNNLKKIITRPKDYHKNYETVERSVSYVNLHRRSQSSPNILFNKNYKNYQNHSTTMVMTEEKEEDFYYFNNRNKNPNCLSVSEEFVGADQLDNQNISRCPSISPTPPGYLRSPIDTISFKDQQGKQTNIREQNRQKDNNSEETKNETKVEENGRFGQHRPSYLGRGKLHLEVEIKIKIKCIKQMIKTRKPISYEGI</sequence>
<accession>A0AAV0AN71</accession>
<feature type="compositionally biased region" description="Basic and acidic residues" evidence="1">
    <location>
        <begin position="462"/>
        <end position="484"/>
    </location>
</feature>
<dbReference type="AlphaFoldDB" id="A0AAV0AN71"/>
<proteinExistence type="predicted"/>
<feature type="region of interest" description="Disordered" evidence="1">
    <location>
        <begin position="179"/>
        <end position="207"/>
    </location>
</feature>
<evidence type="ECO:0000313" key="4">
    <source>
        <dbReference type="Proteomes" id="UP001153365"/>
    </source>
</evidence>
<evidence type="ECO:0000256" key="1">
    <source>
        <dbReference type="SAM" id="MobiDB-lite"/>
    </source>
</evidence>
<dbReference type="Proteomes" id="UP001153365">
    <property type="component" value="Unassembled WGS sequence"/>
</dbReference>
<feature type="compositionally biased region" description="Low complexity" evidence="1">
    <location>
        <begin position="186"/>
        <end position="207"/>
    </location>
</feature>
<feature type="compositionally biased region" description="Polar residues" evidence="1">
    <location>
        <begin position="450"/>
        <end position="461"/>
    </location>
</feature>
<keyword evidence="2" id="KW-1133">Transmembrane helix</keyword>
<feature type="region of interest" description="Disordered" evidence="1">
    <location>
        <begin position="425"/>
        <end position="491"/>
    </location>
</feature>
<keyword evidence="4" id="KW-1185">Reference proteome</keyword>
<gene>
    <name evidence="3" type="ORF">PPACK8108_LOCUS4891</name>
</gene>
<comment type="caution">
    <text evidence="3">The sequence shown here is derived from an EMBL/GenBank/DDBJ whole genome shotgun (WGS) entry which is preliminary data.</text>
</comment>
<feature type="region of interest" description="Disordered" evidence="1">
    <location>
        <begin position="94"/>
        <end position="126"/>
    </location>
</feature>
<keyword evidence="2" id="KW-0812">Transmembrane</keyword>
<evidence type="ECO:0000256" key="2">
    <source>
        <dbReference type="SAM" id="Phobius"/>
    </source>
</evidence>
<protein>
    <submittedName>
        <fullName evidence="3">Expressed protein</fullName>
    </submittedName>
</protein>
<organism evidence="3 4">
    <name type="scientific">Phakopsora pachyrhizi</name>
    <name type="common">Asian soybean rust disease fungus</name>
    <dbReference type="NCBI Taxonomy" id="170000"/>
    <lineage>
        <taxon>Eukaryota</taxon>
        <taxon>Fungi</taxon>
        <taxon>Dikarya</taxon>
        <taxon>Basidiomycota</taxon>
        <taxon>Pucciniomycotina</taxon>
        <taxon>Pucciniomycetes</taxon>
        <taxon>Pucciniales</taxon>
        <taxon>Phakopsoraceae</taxon>
        <taxon>Phakopsora</taxon>
    </lineage>
</organism>